<dbReference type="NCBIfam" id="TIGR01978">
    <property type="entry name" value="sufC"/>
    <property type="match status" value="1"/>
</dbReference>
<keyword evidence="2" id="KW-0547">Nucleotide-binding</keyword>
<dbReference type="SUPFAM" id="SSF52540">
    <property type="entry name" value="P-loop containing nucleoside triphosphate hydrolases"/>
    <property type="match status" value="1"/>
</dbReference>
<dbReference type="Pfam" id="PF00005">
    <property type="entry name" value="ABC_tran"/>
    <property type="match status" value="1"/>
</dbReference>
<protein>
    <submittedName>
        <fullName evidence="5">Fe-S cluster assembly ATPase SufC</fullName>
    </submittedName>
</protein>
<dbReference type="InterPro" id="IPR003439">
    <property type="entry name" value="ABC_transporter-like_ATP-bd"/>
</dbReference>
<dbReference type="Gene3D" id="3.40.50.300">
    <property type="entry name" value="P-loop containing nucleotide triphosphate hydrolases"/>
    <property type="match status" value="1"/>
</dbReference>
<dbReference type="PANTHER" id="PTHR43204:SF1">
    <property type="entry name" value="ABC TRANSPORTER I FAMILY MEMBER 6, CHLOROPLASTIC"/>
    <property type="match status" value="1"/>
</dbReference>
<accession>A0A1F4V3S9</accession>
<dbReference type="GO" id="GO:0016887">
    <property type="term" value="F:ATP hydrolysis activity"/>
    <property type="evidence" value="ECO:0007669"/>
    <property type="project" value="InterPro"/>
</dbReference>
<dbReference type="InterPro" id="IPR010230">
    <property type="entry name" value="FeS-cluster_ATPase_SufC"/>
</dbReference>
<evidence type="ECO:0000256" key="3">
    <source>
        <dbReference type="ARBA" id="ARBA00022840"/>
    </source>
</evidence>
<evidence type="ECO:0000259" key="4">
    <source>
        <dbReference type="PROSITE" id="PS50893"/>
    </source>
</evidence>
<evidence type="ECO:0000313" key="6">
    <source>
        <dbReference type="Proteomes" id="UP000178771"/>
    </source>
</evidence>
<dbReference type="PANTHER" id="PTHR43204">
    <property type="entry name" value="ABC TRANSPORTER I FAMILY MEMBER 6, CHLOROPLASTIC"/>
    <property type="match status" value="1"/>
</dbReference>
<dbReference type="AlphaFoldDB" id="A0A1F4V3S9"/>
<evidence type="ECO:0000313" key="5">
    <source>
        <dbReference type="EMBL" id="OGC51864.1"/>
    </source>
</evidence>
<dbReference type="EMBL" id="MEVH01000012">
    <property type="protein sequence ID" value="OGC51864.1"/>
    <property type="molecule type" value="Genomic_DNA"/>
</dbReference>
<evidence type="ECO:0000256" key="2">
    <source>
        <dbReference type="ARBA" id="ARBA00022741"/>
    </source>
</evidence>
<comment type="similarity">
    <text evidence="1">Belongs to the ABC transporter superfamily. Ycf16 family.</text>
</comment>
<name>A0A1F4V3S9_UNCKA</name>
<proteinExistence type="inferred from homology"/>
<keyword evidence="3" id="KW-0067">ATP-binding</keyword>
<dbReference type="PROSITE" id="PS50893">
    <property type="entry name" value="ABC_TRANSPORTER_2"/>
    <property type="match status" value="1"/>
</dbReference>
<reference evidence="5 6" key="1">
    <citation type="journal article" date="2016" name="Nat. Commun.">
        <title>Thousands of microbial genomes shed light on interconnected biogeochemical processes in an aquifer system.</title>
        <authorList>
            <person name="Anantharaman K."/>
            <person name="Brown C.T."/>
            <person name="Hug L.A."/>
            <person name="Sharon I."/>
            <person name="Castelle C.J."/>
            <person name="Probst A.J."/>
            <person name="Thomas B.C."/>
            <person name="Singh A."/>
            <person name="Wilkins M.J."/>
            <person name="Karaoz U."/>
            <person name="Brodie E.L."/>
            <person name="Williams K.H."/>
            <person name="Hubbard S.S."/>
            <person name="Banfield J.F."/>
        </authorList>
    </citation>
    <scope>NUCLEOTIDE SEQUENCE [LARGE SCALE GENOMIC DNA]</scope>
</reference>
<dbReference type="GO" id="GO:0005524">
    <property type="term" value="F:ATP binding"/>
    <property type="evidence" value="ECO:0007669"/>
    <property type="project" value="UniProtKB-KW"/>
</dbReference>
<feature type="domain" description="ABC transporter" evidence="4">
    <location>
        <begin position="2"/>
        <end position="251"/>
    </location>
</feature>
<comment type="caution">
    <text evidence="5">The sequence shown here is derived from an EMBL/GenBank/DDBJ whole genome shotgun (WGS) entry which is preliminary data.</text>
</comment>
<dbReference type="Proteomes" id="UP000178771">
    <property type="component" value="Unassembled WGS sequence"/>
</dbReference>
<organism evidence="5 6">
    <name type="scientific">candidate division WWE3 bacterium RIFCSPLOWO2_01_FULL_39_13</name>
    <dbReference type="NCBI Taxonomy" id="1802624"/>
    <lineage>
        <taxon>Bacteria</taxon>
        <taxon>Katanobacteria</taxon>
    </lineage>
</organism>
<gene>
    <name evidence="5" type="ORF">A2982_03920</name>
</gene>
<sequence>MLTIKNLKASVKEKKILNGVNLSVKRGEIHAIMGPNGSGKSTFVNAVTGHPEVLISKGSKIVVDGLNITHGDPDERAAAGLFAAFQNPAEIVGVPLTEFLRLAYNNVQKDRQGEVFRELSPIKFRNLLEEKIFKYKLDAPFFERNLNEGFSGGEKKKSEILQMAVIEPRYAVLDETDSGLDVTALKNVSESISRLASDINIGLIVITHYARILKYLKPDKVHVFIDGRIAKTGGSSLADELDKNGYTEAGYKKNE</sequence>
<dbReference type="STRING" id="1802624.A2982_03920"/>
<dbReference type="CDD" id="cd03217">
    <property type="entry name" value="ABC_FeS_Assembly"/>
    <property type="match status" value="1"/>
</dbReference>
<evidence type="ECO:0000256" key="1">
    <source>
        <dbReference type="ARBA" id="ARBA00006216"/>
    </source>
</evidence>
<dbReference type="InterPro" id="IPR027417">
    <property type="entry name" value="P-loop_NTPase"/>
</dbReference>